<protein>
    <recommendedName>
        <fullName evidence="1">GBF-interacting protein 1 N-terminal domain-containing protein</fullName>
    </recommendedName>
</protein>
<dbReference type="PANTHER" id="PTHR46445">
    <property type="entry name" value="RNA POLYMERASE II DEGRADATION FACTOR-LIKE PROTEIN (DUF1296)"/>
    <property type="match status" value="1"/>
</dbReference>
<reference evidence="2" key="1">
    <citation type="submission" date="2014-07" db="EMBL/GenBank/DDBJ databases">
        <title>Identification of a novel salt tolerance gene in wild soybean by whole-genome sequencing.</title>
        <authorList>
            <person name="Lam H.-M."/>
            <person name="Qi X."/>
            <person name="Li M.-W."/>
            <person name="Liu X."/>
            <person name="Xie M."/>
            <person name="Ni M."/>
            <person name="Xu X."/>
        </authorList>
    </citation>
    <scope>NUCLEOTIDE SEQUENCE [LARGE SCALE GENOMIC DNA]</scope>
    <source>
        <tissue evidence="2">Root</tissue>
    </source>
</reference>
<dbReference type="PANTHER" id="PTHR46445:SF3">
    <property type="entry name" value="RNA POLYMERASE II DEGRADATION FACTOR-LIKE PROTEIN (DUF1296)-RELATED"/>
    <property type="match status" value="1"/>
</dbReference>
<dbReference type="InterPro" id="IPR009060">
    <property type="entry name" value="UBA-like_sf"/>
</dbReference>
<accession>A0A0B2SB45</accession>
<evidence type="ECO:0000259" key="1">
    <source>
        <dbReference type="Pfam" id="PF06972"/>
    </source>
</evidence>
<proteinExistence type="predicted"/>
<sequence>MSGKGGGKALSATIPVSSRKMVQSLKEIVSNFPNHKIYATLKDCNMDPNKAVSRLLSQGFPPLSLYFNLSLFSILRF</sequence>
<dbReference type="InterPro" id="IPR009719">
    <property type="entry name" value="GIP1_N"/>
</dbReference>
<dbReference type="EMBL" id="KN645083">
    <property type="protein sequence ID" value="KHN41482.1"/>
    <property type="molecule type" value="Genomic_DNA"/>
</dbReference>
<dbReference type="AlphaFoldDB" id="A0A0B2SB45"/>
<name>A0A0B2SB45_GLYSO</name>
<dbReference type="CDD" id="cd14279">
    <property type="entry name" value="CUE"/>
    <property type="match status" value="1"/>
</dbReference>
<gene>
    <name evidence="2" type="ORF">glysoja_036276</name>
</gene>
<organism evidence="2">
    <name type="scientific">Glycine soja</name>
    <name type="common">Wild soybean</name>
    <dbReference type="NCBI Taxonomy" id="3848"/>
    <lineage>
        <taxon>Eukaryota</taxon>
        <taxon>Viridiplantae</taxon>
        <taxon>Streptophyta</taxon>
        <taxon>Embryophyta</taxon>
        <taxon>Tracheophyta</taxon>
        <taxon>Spermatophyta</taxon>
        <taxon>Magnoliopsida</taxon>
        <taxon>eudicotyledons</taxon>
        <taxon>Gunneridae</taxon>
        <taxon>Pentapetalae</taxon>
        <taxon>rosids</taxon>
        <taxon>fabids</taxon>
        <taxon>Fabales</taxon>
        <taxon>Fabaceae</taxon>
        <taxon>Papilionoideae</taxon>
        <taxon>50 kb inversion clade</taxon>
        <taxon>NPAAA clade</taxon>
        <taxon>indigoferoid/millettioid clade</taxon>
        <taxon>Phaseoleae</taxon>
        <taxon>Glycine</taxon>
        <taxon>Glycine subgen. Soja</taxon>
    </lineage>
</organism>
<evidence type="ECO:0000313" key="2">
    <source>
        <dbReference type="EMBL" id="KHN41482.1"/>
    </source>
</evidence>
<dbReference type="Proteomes" id="UP000053555">
    <property type="component" value="Unassembled WGS sequence"/>
</dbReference>
<feature type="domain" description="GBF-interacting protein 1 N-terminal" evidence="1">
    <location>
        <begin position="14"/>
        <end position="58"/>
    </location>
</feature>
<dbReference type="SUPFAM" id="SSF46934">
    <property type="entry name" value="UBA-like"/>
    <property type="match status" value="1"/>
</dbReference>
<dbReference type="Pfam" id="PF06972">
    <property type="entry name" value="GIP1_N"/>
    <property type="match status" value="1"/>
</dbReference>